<sequence>MEFLRFAGLPADVQELDFNCLIVNRQEGHMSIKQRPCDQAVSFMCSGHNSKPIEDELTFTMAKRYCENLQSKLMNLNDIVPPKSGDNVSYWVGTFRQRIYFHDSTTSGIYETTIKDNIQTKKKYTTIYIHKEKTTPGILRVTHEENTQKKVNQSTCNVNQGFSEREVYVYSIGFGGLLILNVSAVSIFVCCRKYKEKQHHQDKTISPKNDNSTNEEEIARVGGSYESIIEQVICDDITSGSEVLSSRIQNSDTFIHTQHLLKERRHSLLHENKLSSEQ</sequence>
<evidence type="ECO:0000313" key="2">
    <source>
        <dbReference type="EMBL" id="VDI39236.1"/>
    </source>
</evidence>
<keyword evidence="1" id="KW-0812">Transmembrane</keyword>
<dbReference type="EMBL" id="UYJE01005663">
    <property type="protein sequence ID" value="VDI39236.1"/>
    <property type="molecule type" value="Genomic_DNA"/>
</dbReference>
<proteinExistence type="predicted"/>
<comment type="caution">
    <text evidence="2">The sequence shown here is derived from an EMBL/GenBank/DDBJ whole genome shotgun (WGS) entry which is preliminary data.</text>
</comment>
<gene>
    <name evidence="2" type="ORF">MGAL_10B075152</name>
</gene>
<organism evidence="2 3">
    <name type="scientific">Mytilus galloprovincialis</name>
    <name type="common">Mediterranean mussel</name>
    <dbReference type="NCBI Taxonomy" id="29158"/>
    <lineage>
        <taxon>Eukaryota</taxon>
        <taxon>Metazoa</taxon>
        <taxon>Spiralia</taxon>
        <taxon>Lophotrochozoa</taxon>
        <taxon>Mollusca</taxon>
        <taxon>Bivalvia</taxon>
        <taxon>Autobranchia</taxon>
        <taxon>Pteriomorphia</taxon>
        <taxon>Mytilida</taxon>
        <taxon>Mytiloidea</taxon>
        <taxon>Mytilidae</taxon>
        <taxon>Mytilinae</taxon>
        <taxon>Mytilus</taxon>
    </lineage>
</organism>
<dbReference type="Proteomes" id="UP000596742">
    <property type="component" value="Unassembled WGS sequence"/>
</dbReference>
<name>A0A8B6ESQ7_MYTGA</name>
<dbReference type="OrthoDB" id="6138104at2759"/>
<feature type="transmembrane region" description="Helical" evidence="1">
    <location>
        <begin position="167"/>
        <end position="191"/>
    </location>
</feature>
<evidence type="ECO:0000313" key="3">
    <source>
        <dbReference type="Proteomes" id="UP000596742"/>
    </source>
</evidence>
<accession>A0A8B6ESQ7</accession>
<keyword evidence="1" id="KW-1133">Transmembrane helix</keyword>
<reference evidence="2" key="1">
    <citation type="submission" date="2018-11" db="EMBL/GenBank/DDBJ databases">
        <authorList>
            <person name="Alioto T."/>
            <person name="Alioto T."/>
        </authorList>
    </citation>
    <scope>NUCLEOTIDE SEQUENCE</scope>
</reference>
<keyword evidence="3" id="KW-1185">Reference proteome</keyword>
<protein>
    <submittedName>
        <fullName evidence="2">Uncharacterized protein</fullName>
    </submittedName>
</protein>
<dbReference type="AlphaFoldDB" id="A0A8B6ESQ7"/>
<evidence type="ECO:0000256" key="1">
    <source>
        <dbReference type="SAM" id="Phobius"/>
    </source>
</evidence>
<keyword evidence="1" id="KW-0472">Membrane</keyword>